<dbReference type="Proteomes" id="UP001160499">
    <property type="component" value="Unassembled WGS sequence"/>
</dbReference>
<gene>
    <name evidence="8" type="ORF">M2283_008777</name>
</gene>
<evidence type="ECO:0000256" key="2">
    <source>
        <dbReference type="ARBA" id="ARBA00006706"/>
    </source>
</evidence>
<dbReference type="SFLD" id="SFLDS00005">
    <property type="entry name" value="Isoprenoid_Synthase_Type_I"/>
    <property type="match status" value="1"/>
</dbReference>
<dbReference type="InterPro" id="IPR000092">
    <property type="entry name" value="Polyprenyl_synt"/>
</dbReference>
<evidence type="ECO:0000313" key="8">
    <source>
        <dbReference type="EMBL" id="MDH6221431.1"/>
    </source>
</evidence>
<dbReference type="InterPro" id="IPR033749">
    <property type="entry name" value="Polyprenyl_synt_CS"/>
</dbReference>
<evidence type="ECO:0000256" key="4">
    <source>
        <dbReference type="ARBA" id="ARBA00022723"/>
    </source>
</evidence>
<dbReference type="SFLD" id="SFLDG01017">
    <property type="entry name" value="Polyprenyl_Transferase_Like"/>
    <property type="match status" value="1"/>
</dbReference>
<dbReference type="CDD" id="cd00685">
    <property type="entry name" value="Trans_IPPS_HT"/>
    <property type="match status" value="1"/>
</dbReference>
<dbReference type="PROSITE" id="PS00723">
    <property type="entry name" value="POLYPRENYL_SYNTHASE_1"/>
    <property type="match status" value="1"/>
</dbReference>
<reference evidence="8 9" key="1">
    <citation type="submission" date="2023-04" db="EMBL/GenBank/DDBJ databases">
        <title>Forest soil microbial communities from Buena Vista Peninsula, Colon Province, Panama.</title>
        <authorList>
            <person name="Bouskill N."/>
        </authorList>
    </citation>
    <scope>NUCLEOTIDE SEQUENCE [LARGE SCALE GENOMIC DNA]</scope>
    <source>
        <strain evidence="8 9">GGS1</strain>
    </source>
</reference>
<keyword evidence="5" id="KW-0460">Magnesium</keyword>
<dbReference type="Gene3D" id="1.10.600.10">
    <property type="entry name" value="Farnesyl Diphosphate Synthase"/>
    <property type="match status" value="1"/>
</dbReference>
<feature type="region of interest" description="Disordered" evidence="7">
    <location>
        <begin position="1"/>
        <end position="20"/>
    </location>
</feature>
<evidence type="ECO:0000256" key="1">
    <source>
        <dbReference type="ARBA" id="ARBA00001946"/>
    </source>
</evidence>
<evidence type="ECO:0000256" key="7">
    <source>
        <dbReference type="SAM" id="MobiDB-lite"/>
    </source>
</evidence>
<accession>A0ABT6LYP8</accession>
<dbReference type="SUPFAM" id="SSF48576">
    <property type="entry name" value="Terpenoid synthases"/>
    <property type="match status" value="1"/>
</dbReference>
<dbReference type="InterPro" id="IPR008949">
    <property type="entry name" value="Isoprenoid_synthase_dom_sf"/>
</dbReference>
<proteinExistence type="inferred from homology"/>
<protein>
    <submittedName>
        <fullName evidence="8">Geranylgeranyl pyrophosphate synthase</fullName>
    </submittedName>
</protein>
<dbReference type="EMBL" id="JARXVH010000022">
    <property type="protein sequence ID" value="MDH6221431.1"/>
    <property type="molecule type" value="Genomic_DNA"/>
</dbReference>
<evidence type="ECO:0000313" key="9">
    <source>
        <dbReference type="Proteomes" id="UP001160499"/>
    </source>
</evidence>
<comment type="similarity">
    <text evidence="2 6">Belongs to the FPP/GGPP synthase family.</text>
</comment>
<organism evidence="8 9">
    <name type="scientific">Streptomyces pseudovenezuelae</name>
    <dbReference type="NCBI Taxonomy" id="67350"/>
    <lineage>
        <taxon>Bacteria</taxon>
        <taxon>Bacillati</taxon>
        <taxon>Actinomycetota</taxon>
        <taxon>Actinomycetes</taxon>
        <taxon>Kitasatosporales</taxon>
        <taxon>Streptomycetaceae</taxon>
        <taxon>Streptomyces</taxon>
        <taxon>Streptomyces aurantiacus group</taxon>
    </lineage>
</organism>
<dbReference type="PANTHER" id="PTHR12001:SF85">
    <property type="entry name" value="SHORT CHAIN ISOPRENYL DIPHOSPHATE SYNTHASE"/>
    <property type="match status" value="1"/>
</dbReference>
<sequence length="349" mass="37159">MNARTADAPAANPTSAPAGTLLHELSSSPIAESLRRELLKRWPSTPDRVREISRYALLAPGKTLRPLLLVASADAVGGSYDGVLPAAMAVEYLHVATLIHDDVIDDDELRRGQRSVHAHYGMADAIVTGDFLILTMFTSLAECVERGVPAAAVLEAVRVLAEAGADVCRGQTKEAELTSDPSSPIADYETVISLKTGALFRGVCRAGAILGGAGPDHTEAVTRFAEHLGLAFQMYDDLLPYLWEPGTTGKPNTSDAGNLRPTFPVLLGYESAGRGDRERFTEALSGRIPAAEAYERLRELLESTGALHRARARAETEAALAREQLAGLPSSEGVGLLAAVAELSINRDR</sequence>
<keyword evidence="3 6" id="KW-0808">Transferase</keyword>
<evidence type="ECO:0000256" key="3">
    <source>
        <dbReference type="ARBA" id="ARBA00022679"/>
    </source>
</evidence>
<comment type="caution">
    <text evidence="8">The sequence shown here is derived from an EMBL/GenBank/DDBJ whole genome shotgun (WGS) entry which is preliminary data.</text>
</comment>
<dbReference type="Pfam" id="PF00348">
    <property type="entry name" value="polyprenyl_synt"/>
    <property type="match status" value="1"/>
</dbReference>
<evidence type="ECO:0000256" key="5">
    <source>
        <dbReference type="ARBA" id="ARBA00022842"/>
    </source>
</evidence>
<evidence type="ECO:0000256" key="6">
    <source>
        <dbReference type="RuleBase" id="RU004466"/>
    </source>
</evidence>
<dbReference type="RefSeq" id="WP_280882159.1">
    <property type="nucleotide sequence ID" value="NZ_JARXVH010000022.1"/>
</dbReference>
<comment type="cofactor">
    <cofactor evidence="1">
        <name>Mg(2+)</name>
        <dbReference type="ChEBI" id="CHEBI:18420"/>
    </cofactor>
</comment>
<keyword evidence="9" id="KW-1185">Reference proteome</keyword>
<keyword evidence="4" id="KW-0479">Metal-binding</keyword>
<dbReference type="PANTHER" id="PTHR12001">
    <property type="entry name" value="GERANYLGERANYL PYROPHOSPHATE SYNTHASE"/>
    <property type="match status" value="1"/>
</dbReference>
<name>A0ABT6LYP8_9ACTN</name>